<protein>
    <submittedName>
        <fullName evidence="2">Membrane protein</fullName>
    </submittedName>
</protein>
<feature type="transmembrane region" description="Helical" evidence="1">
    <location>
        <begin position="185"/>
        <end position="206"/>
    </location>
</feature>
<keyword evidence="1" id="KW-1133">Transmembrane helix</keyword>
<name>A0A0F4QPP6_9GAMM</name>
<evidence type="ECO:0000313" key="3">
    <source>
        <dbReference type="Proteomes" id="UP000033452"/>
    </source>
</evidence>
<feature type="transmembrane region" description="Helical" evidence="1">
    <location>
        <begin position="227"/>
        <end position="245"/>
    </location>
</feature>
<reference evidence="2 3" key="1">
    <citation type="journal article" date="2015" name="BMC Genomics">
        <title>Genome mining reveals unlocked bioactive potential of marine Gram-negative bacteria.</title>
        <authorList>
            <person name="Machado H."/>
            <person name="Sonnenschein E.C."/>
            <person name="Melchiorsen J."/>
            <person name="Gram L."/>
        </authorList>
    </citation>
    <scope>NUCLEOTIDE SEQUENCE [LARGE SCALE GENOMIC DNA]</scope>
    <source>
        <strain evidence="2 3">S2471</strain>
    </source>
</reference>
<dbReference type="PATRIC" id="fig|43658.5.peg.1914"/>
<dbReference type="Pfam" id="PF05940">
    <property type="entry name" value="NnrS"/>
    <property type="match status" value="1"/>
</dbReference>
<dbReference type="AlphaFoldDB" id="A0A0F4QPP6"/>
<keyword evidence="3" id="KW-1185">Reference proteome</keyword>
<sequence>MTLLNLDEPMPRTVKWYQLQHAPVLMLAFRPLFLLASLWACCAMLVWFAILSGFLSWHAPYPATLWHAHEMLFGFASAIAIGFLLTAAKNWTGVSTLNGWPLLGLCVVWGSARVAGVWSSQPLMWLMALQGAFWLIAIAHFTWVVVQVNNNKNYLFIPVLALLATLNMVFLVVVDQQAFELAGLLSQMAVLGFTLLISILGGRVVPFFISRGLGLAQQQRTPRLDKLLLFVSVTGISGFFAHHFLQLAVVPGYLLILAGLLHLVRAAMWFNRRVFLVPLLWSLYLAYLMMALGLVGFGYAYFNTSLQAKDALHLITIGGMGMMILAMMARVALGHTARPLTPHPLMSVAFLLVLTSALIRSLLPVYIGTHLAWQLSALIWSASFALFVFIYAPMLVRKRLDGRRG</sequence>
<organism evidence="2 3">
    <name type="scientific">Pseudoalteromonas rubra</name>
    <dbReference type="NCBI Taxonomy" id="43658"/>
    <lineage>
        <taxon>Bacteria</taxon>
        <taxon>Pseudomonadati</taxon>
        <taxon>Pseudomonadota</taxon>
        <taxon>Gammaproteobacteria</taxon>
        <taxon>Alteromonadales</taxon>
        <taxon>Pseudoalteromonadaceae</taxon>
        <taxon>Pseudoalteromonas</taxon>
    </lineage>
</organism>
<feature type="transmembrane region" description="Helical" evidence="1">
    <location>
        <begin position="32"/>
        <end position="59"/>
    </location>
</feature>
<dbReference type="Proteomes" id="UP000033452">
    <property type="component" value="Unassembled WGS sequence"/>
</dbReference>
<feature type="transmembrane region" description="Helical" evidence="1">
    <location>
        <begin position="71"/>
        <end position="88"/>
    </location>
</feature>
<feature type="transmembrane region" description="Helical" evidence="1">
    <location>
        <begin position="345"/>
        <end position="367"/>
    </location>
</feature>
<proteinExistence type="predicted"/>
<feature type="transmembrane region" description="Helical" evidence="1">
    <location>
        <begin position="251"/>
        <end position="270"/>
    </location>
</feature>
<dbReference type="InterPro" id="IPR010266">
    <property type="entry name" value="NnrS"/>
</dbReference>
<keyword evidence="1" id="KW-0812">Transmembrane</keyword>
<dbReference type="OrthoDB" id="9770040at2"/>
<dbReference type="EMBL" id="JXYA01000018">
    <property type="protein sequence ID" value="KJZ09636.1"/>
    <property type="molecule type" value="Genomic_DNA"/>
</dbReference>
<dbReference type="RefSeq" id="WP_046004655.1">
    <property type="nucleotide sequence ID" value="NZ_JXYA01000018.1"/>
</dbReference>
<evidence type="ECO:0000256" key="1">
    <source>
        <dbReference type="SAM" id="Phobius"/>
    </source>
</evidence>
<accession>A0A0F4QPP6</accession>
<gene>
    <name evidence="2" type="ORF">TW77_09055</name>
</gene>
<evidence type="ECO:0000313" key="2">
    <source>
        <dbReference type="EMBL" id="KJZ09636.1"/>
    </source>
</evidence>
<feature type="transmembrane region" description="Helical" evidence="1">
    <location>
        <begin position="373"/>
        <end position="396"/>
    </location>
</feature>
<feature type="transmembrane region" description="Helical" evidence="1">
    <location>
        <begin position="314"/>
        <end position="333"/>
    </location>
</feature>
<feature type="transmembrane region" description="Helical" evidence="1">
    <location>
        <begin position="124"/>
        <end position="146"/>
    </location>
</feature>
<feature type="transmembrane region" description="Helical" evidence="1">
    <location>
        <begin position="153"/>
        <end position="173"/>
    </location>
</feature>
<feature type="transmembrane region" description="Helical" evidence="1">
    <location>
        <begin position="100"/>
        <end position="118"/>
    </location>
</feature>
<feature type="transmembrane region" description="Helical" evidence="1">
    <location>
        <begin position="282"/>
        <end position="302"/>
    </location>
</feature>
<comment type="caution">
    <text evidence="2">The sequence shown here is derived from an EMBL/GenBank/DDBJ whole genome shotgun (WGS) entry which is preliminary data.</text>
</comment>
<keyword evidence="1" id="KW-0472">Membrane</keyword>